<protein>
    <recommendedName>
        <fullName evidence="4">Caspase domain protein</fullName>
    </recommendedName>
</protein>
<evidence type="ECO:0008006" key="4">
    <source>
        <dbReference type="Google" id="ProtNLM"/>
    </source>
</evidence>
<gene>
    <name evidence="2" type="ORF">TBK1r_21890</name>
</gene>
<dbReference type="EMBL" id="CP036432">
    <property type="protein sequence ID" value="QDV83253.1"/>
    <property type="molecule type" value="Genomic_DNA"/>
</dbReference>
<name>A0ABX5XMN6_9BACT</name>
<reference evidence="2 3" key="1">
    <citation type="submission" date="2019-02" db="EMBL/GenBank/DDBJ databases">
        <title>Deep-cultivation of Planctomycetes and their phenomic and genomic characterization uncovers novel biology.</title>
        <authorList>
            <person name="Wiegand S."/>
            <person name="Jogler M."/>
            <person name="Boedeker C."/>
            <person name="Pinto D."/>
            <person name="Vollmers J."/>
            <person name="Rivas-Marin E."/>
            <person name="Kohn T."/>
            <person name="Peeters S.H."/>
            <person name="Heuer A."/>
            <person name="Rast P."/>
            <person name="Oberbeckmann S."/>
            <person name="Bunk B."/>
            <person name="Jeske O."/>
            <person name="Meyerdierks A."/>
            <person name="Storesund J.E."/>
            <person name="Kallscheuer N."/>
            <person name="Luecker S."/>
            <person name="Lage O.M."/>
            <person name="Pohl T."/>
            <person name="Merkel B.J."/>
            <person name="Hornburger P."/>
            <person name="Mueller R.-W."/>
            <person name="Bruemmer F."/>
            <person name="Labrenz M."/>
            <person name="Spormann A.M."/>
            <person name="Op den Camp H."/>
            <person name="Overmann J."/>
            <person name="Amann R."/>
            <person name="Jetten M.S.M."/>
            <person name="Mascher T."/>
            <person name="Medema M.H."/>
            <person name="Devos D.P."/>
            <person name="Kaster A.-K."/>
            <person name="Ovreas L."/>
            <person name="Rohde M."/>
            <person name="Galperin M.Y."/>
            <person name="Jogler C."/>
        </authorList>
    </citation>
    <scope>NUCLEOTIDE SEQUENCE [LARGE SCALE GENOMIC DNA]</scope>
    <source>
        <strain evidence="2 3">TBK1r</strain>
    </source>
</reference>
<feature type="compositionally biased region" description="Low complexity" evidence="1">
    <location>
        <begin position="308"/>
        <end position="319"/>
    </location>
</feature>
<feature type="region of interest" description="Disordered" evidence="1">
    <location>
        <begin position="299"/>
        <end position="319"/>
    </location>
</feature>
<dbReference type="Proteomes" id="UP000318081">
    <property type="component" value="Chromosome"/>
</dbReference>
<proteinExistence type="predicted"/>
<evidence type="ECO:0000313" key="3">
    <source>
        <dbReference type="Proteomes" id="UP000318081"/>
    </source>
</evidence>
<accession>A0ABX5XMN6</accession>
<keyword evidence="3" id="KW-1185">Reference proteome</keyword>
<feature type="region of interest" description="Disordered" evidence="1">
    <location>
        <begin position="1"/>
        <end position="23"/>
    </location>
</feature>
<feature type="compositionally biased region" description="Polar residues" evidence="1">
    <location>
        <begin position="203"/>
        <end position="213"/>
    </location>
</feature>
<evidence type="ECO:0000313" key="2">
    <source>
        <dbReference type="EMBL" id="QDV83253.1"/>
    </source>
</evidence>
<evidence type="ECO:0000256" key="1">
    <source>
        <dbReference type="SAM" id="MobiDB-lite"/>
    </source>
</evidence>
<sequence length="319" mass="34441">MAMHVPAQEIASAVPTDESQAAAPADVAPAFPNRRHALIIVGLPGDQIHRERFDATVQIWRNWLVQIAAVDSADILVLDGRDATEDRLPATQESIRSVAEQLVERIGDDESLWVFWLGHGSQDRRHGWFHLPGPDMNAAQWAAMFAELKAGEQVFWMTHSASGSFLKPFSLPGRIVISATDDGEINEPRFPHQLADVMTQQLAASTNAESTAEPTADPTSPAKDPPVSVLDLFRRTADQVGRSFDEDQLLPTEHALLDDNGDGVGTEVAELAKIDSQSIHNTAAQAVIDGLLAARTIITTPEPPPTPDDSAAPAATQQP</sequence>
<organism evidence="2 3">
    <name type="scientific">Stieleria magnilauensis</name>
    <dbReference type="NCBI Taxonomy" id="2527963"/>
    <lineage>
        <taxon>Bacteria</taxon>
        <taxon>Pseudomonadati</taxon>
        <taxon>Planctomycetota</taxon>
        <taxon>Planctomycetia</taxon>
        <taxon>Pirellulales</taxon>
        <taxon>Pirellulaceae</taxon>
        <taxon>Stieleria</taxon>
    </lineage>
</organism>
<feature type="region of interest" description="Disordered" evidence="1">
    <location>
        <begin position="203"/>
        <end position="226"/>
    </location>
</feature>